<feature type="transmembrane region" description="Helical" evidence="23">
    <location>
        <begin position="215"/>
        <end position="234"/>
    </location>
</feature>
<evidence type="ECO:0000256" key="17">
    <source>
        <dbReference type="ARBA" id="ARBA00036250"/>
    </source>
</evidence>
<proteinExistence type="inferred from homology"/>
<feature type="domain" description="Major facilitator superfamily (MFS) profile" evidence="24">
    <location>
        <begin position="31"/>
        <end position="451"/>
    </location>
</feature>
<comment type="caution">
    <text evidence="25">The sequence shown here is derived from an EMBL/GenBank/DDBJ whole genome shotgun (WGS) entry which is preliminary data.</text>
</comment>
<comment type="subcellular location">
    <subcellularLocation>
        <location evidence="2">Apical cell membrane</location>
        <topology evidence="2">Multi-pass membrane protein</topology>
    </subcellularLocation>
    <subcellularLocation>
        <location evidence="4">Basolateral cell membrane</location>
        <topology evidence="4">Multi-pass membrane protein</topology>
    </subcellularLocation>
    <subcellularLocation>
        <location evidence="3">Cytoplasm</location>
    </subcellularLocation>
    <subcellularLocation>
        <location evidence="1">Endosome membrane</location>
        <topology evidence="1">Multi-pass membrane protein</topology>
    </subcellularLocation>
</comment>
<evidence type="ECO:0000256" key="4">
    <source>
        <dbReference type="ARBA" id="ARBA00004554"/>
    </source>
</evidence>
<feature type="transmembrane region" description="Helical" evidence="23">
    <location>
        <begin position="88"/>
        <end position="107"/>
    </location>
</feature>
<comment type="similarity">
    <text evidence="18">Belongs to the major facilitator superfamily. SLC46A family.</text>
</comment>
<feature type="transmembrane region" description="Helical" evidence="23">
    <location>
        <begin position="184"/>
        <end position="203"/>
    </location>
</feature>
<dbReference type="EMBL" id="JACAGB010000039">
    <property type="protein sequence ID" value="KAF6289746.1"/>
    <property type="molecule type" value="Genomic_DNA"/>
</dbReference>
<feature type="transmembrane region" description="Helical" evidence="23">
    <location>
        <begin position="22"/>
        <end position="41"/>
    </location>
</feature>
<evidence type="ECO:0000256" key="10">
    <source>
        <dbReference type="ARBA" id="ARBA00022847"/>
    </source>
</evidence>
<reference evidence="25 26" key="1">
    <citation type="journal article" date="2020" name="Nature">
        <title>Six reference-quality genomes reveal evolution of bat adaptations.</title>
        <authorList>
            <person name="Jebb D."/>
            <person name="Huang Z."/>
            <person name="Pippel M."/>
            <person name="Hughes G.M."/>
            <person name="Lavrichenko K."/>
            <person name="Devanna P."/>
            <person name="Winkler S."/>
            <person name="Jermiin L.S."/>
            <person name="Skirmuntt E.C."/>
            <person name="Katzourakis A."/>
            <person name="Burkitt-Gray L."/>
            <person name="Ray D.A."/>
            <person name="Sullivan K.A.M."/>
            <person name="Roscito J.G."/>
            <person name="Kirilenko B.M."/>
            <person name="Davalos L.M."/>
            <person name="Corthals A.P."/>
            <person name="Power M.L."/>
            <person name="Jones G."/>
            <person name="Ransome R.D."/>
            <person name="Dechmann D.K.N."/>
            <person name="Locatelli A.G."/>
            <person name="Puechmaille S.J."/>
            <person name="Fedrigo O."/>
            <person name="Jarvis E.D."/>
            <person name="Hiller M."/>
            <person name="Vernes S.C."/>
            <person name="Myers E.W."/>
            <person name="Teeling E.C."/>
        </authorList>
    </citation>
    <scope>NUCLEOTIDE SEQUENCE [LARGE SCALE GENOMIC DNA]</scope>
    <source>
        <strain evidence="25">MPipKuh1</strain>
        <tissue evidence="25">Flight muscle</tissue>
    </source>
</reference>
<keyword evidence="13 23" id="KW-0472">Membrane</keyword>
<keyword evidence="8 23" id="KW-0812">Transmembrane</keyword>
<feature type="transmembrane region" description="Helical" evidence="23">
    <location>
        <begin position="119"/>
        <end position="142"/>
    </location>
</feature>
<feature type="transmembrane region" description="Helical" evidence="23">
    <location>
        <begin position="362"/>
        <end position="380"/>
    </location>
</feature>
<dbReference type="GO" id="GO:0016323">
    <property type="term" value="C:basolateral plasma membrane"/>
    <property type="evidence" value="ECO:0007669"/>
    <property type="project" value="UniProtKB-SubCell"/>
</dbReference>
<evidence type="ECO:0000256" key="19">
    <source>
        <dbReference type="ARBA" id="ARBA00040650"/>
    </source>
</evidence>
<dbReference type="SUPFAM" id="SSF103473">
    <property type="entry name" value="MFS general substrate transporter"/>
    <property type="match status" value="1"/>
</dbReference>
<feature type="transmembrane region" description="Helical" evidence="23">
    <location>
        <begin position="148"/>
        <end position="172"/>
    </location>
</feature>
<keyword evidence="7" id="KW-0963">Cytoplasm</keyword>
<comment type="catalytic activity">
    <reaction evidence="22">
        <text>methotrexate(in) + H(+)(in) = methotrexate(out) + H(+)(out)</text>
        <dbReference type="Rhea" id="RHEA:70163"/>
        <dbReference type="ChEBI" id="CHEBI:15378"/>
        <dbReference type="ChEBI" id="CHEBI:50681"/>
    </reaction>
</comment>
<dbReference type="AlphaFoldDB" id="A0A7J7SMS2"/>
<evidence type="ECO:0000256" key="18">
    <source>
        <dbReference type="ARBA" id="ARBA00038227"/>
    </source>
</evidence>
<evidence type="ECO:0000256" key="22">
    <source>
        <dbReference type="ARBA" id="ARBA00047850"/>
    </source>
</evidence>
<dbReference type="InterPro" id="IPR011701">
    <property type="entry name" value="MFS"/>
</dbReference>
<dbReference type="GO" id="GO:0016324">
    <property type="term" value="C:apical plasma membrane"/>
    <property type="evidence" value="ECO:0007669"/>
    <property type="project" value="UniProtKB-SubCell"/>
</dbReference>
<evidence type="ECO:0000256" key="12">
    <source>
        <dbReference type="ARBA" id="ARBA00022989"/>
    </source>
</evidence>
<evidence type="ECO:0000256" key="6">
    <source>
        <dbReference type="ARBA" id="ARBA00022475"/>
    </source>
</evidence>
<keyword evidence="10" id="KW-0769">Symport</keyword>
<keyword evidence="11" id="KW-0290">Folate-binding</keyword>
<comment type="catalytic activity">
    <reaction evidence="21">
        <text>pemetrexed(in) + H(+)(in) = pemetrexed(out) + H(+)(out)</text>
        <dbReference type="Rhea" id="RHEA:70171"/>
        <dbReference type="ChEBI" id="CHEBI:15378"/>
        <dbReference type="ChEBI" id="CHEBI:63724"/>
    </reaction>
</comment>
<evidence type="ECO:0000256" key="14">
    <source>
        <dbReference type="ARBA" id="ARBA00023157"/>
    </source>
</evidence>
<feature type="transmembrane region" description="Helical" evidence="23">
    <location>
        <begin position="307"/>
        <end position="328"/>
    </location>
</feature>
<evidence type="ECO:0000256" key="21">
    <source>
        <dbReference type="ARBA" id="ARBA00047769"/>
    </source>
</evidence>
<feature type="transmembrane region" description="Helical" evidence="23">
    <location>
        <begin position="429"/>
        <end position="447"/>
    </location>
</feature>
<organism evidence="25 26">
    <name type="scientific">Pipistrellus kuhlii</name>
    <name type="common">Kuhl's pipistrelle</name>
    <dbReference type="NCBI Taxonomy" id="59472"/>
    <lineage>
        <taxon>Eukaryota</taxon>
        <taxon>Metazoa</taxon>
        <taxon>Chordata</taxon>
        <taxon>Craniata</taxon>
        <taxon>Vertebrata</taxon>
        <taxon>Euteleostomi</taxon>
        <taxon>Mammalia</taxon>
        <taxon>Eutheria</taxon>
        <taxon>Laurasiatheria</taxon>
        <taxon>Chiroptera</taxon>
        <taxon>Yangochiroptera</taxon>
        <taxon>Vespertilionidae</taxon>
        <taxon>Pipistrellus</taxon>
    </lineage>
</organism>
<dbReference type="Proteomes" id="UP000558488">
    <property type="component" value="Unassembled WGS sequence"/>
</dbReference>
<protein>
    <recommendedName>
        <fullName evidence="19">Proton-coupled folate transporter</fullName>
    </recommendedName>
    <alternativeName>
        <fullName evidence="20">Solute carrier family 46 member 1</fullName>
    </alternativeName>
</protein>
<evidence type="ECO:0000256" key="3">
    <source>
        <dbReference type="ARBA" id="ARBA00004496"/>
    </source>
</evidence>
<evidence type="ECO:0000313" key="25">
    <source>
        <dbReference type="EMBL" id="KAF6289746.1"/>
    </source>
</evidence>
<keyword evidence="12 23" id="KW-1133">Transmembrane helix</keyword>
<dbReference type="GO" id="GO:0015293">
    <property type="term" value="F:symporter activity"/>
    <property type="evidence" value="ECO:0007669"/>
    <property type="project" value="UniProtKB-KW"/>
</dbReference>
<gene>
    <name evidence="25" type="ORF">mPipKuh1_016122</name>
</gene>
<evidence type="ECO:0000256" key="5">
    <source>
        <dbReference type="ARBA" id="ARBA00022448"/>
    </source>
</evidence>
<dbReference type="OrthoDB" id="419734at2759"/>
<evidence type="ECO:0000313" key="26">
    <source>
        <dbReference type="Proteomes" id="UP000558488"/>
    </source>
</evidence>
<evidence type="ECO:0000256" key="1">
    <source>
        <dbReference type="ARBA" id="ARBA00004337"/>
    </source>
</evidence>
<evidence type="ECO:0000256" key="23">
    <source>
        <dbReference type="SAM" id="Phobius"/>
    </source>
</evidence>
<dbReference type="GO" id="GO:0005542">
    <property type="term" value="F:folic acid binding"/>
    <property type="evidence" value="ECO:0007669"/>
    <property type="project" value="UniProtKB-KW"/>
</dbReference>
<keyword evidence="5" id="KW-0813">Transport</keyword>
<feature type="transmembrane region" description="Helical" evidence="23">
    <location>
        <begin position="335"/>
        <end position="356"/>
    </location>
</feature>
<evidence type="ECO:0000256" key="11">
    <source>
        <dbReference type="ARBA" id="ARBA00022954"/>
    </source>
</evidence>
<dbReference type="Gene3D" id="1.20.1250.20">
    <property type="entry name" value="MFS general substrate transporter like domains"/>
    <property type="match status" value="1"/>
</dbReference>
<keyword evidence="26" id="KW-1185">Reference proteome</keyword>
<keyword evidence="9" id="KW-0967">Endosome</keyword>
<sequence length="462" mass="50395">MERSERRASSAGAPRGRPAAKVLFRGPVGPIVFLANFALVLQGPLTTQYLWHRFSADLGYNGTHDRGGCGNHSANPILQEVESLTSHWTLYMNLGGFLLGLFSSTLLGAWSDCVGRRPLLVLASLGLLFQALVNILVVLLQLHVGYLVLGRILCAFFGDFSGLLAASFASVADVSSHRNRTTRMALLEASIGVAGMLASFLGGHWLQAQGYANPFWLALGVLAFMTFYAAFCFGETVMEPEPARLFTLRHHRSIVQLYTSWAPDKSRKHLALYSLVIFVVITVHFGAQDILTIYELSAPLCWDSKLIGYGSAARHLPYFTSLLGLWLMRFCLTDTWVAEIGLAFNILGMVVFAFATSTLLMFTGYGLLFLSLVITPIVRAKLSKLVSKTEQGALFSAVACVNGLAMLMASSIFNSLYPATLNFMKGFPFLLGAGLLFVPAILIGILGKTEPHSEFQQFSQSP</sequence>
<dbReference type="PANTHER" id="PTHR23507:SF2">
    <property type="entry name" value="PROTON-COUPLED FOLATE TRANSPORTER"/>
    <property type="match status" value="1"/>
</dbReference>
<feature type="transmembrane region" description="Helical" evidence="23">
    <location>
        <begin position="392"/>
        <end position="417"/>
    </location>
</feature>
<dbReference type="Pfam" id="PF07690">
    <property type="entry name" value="MFS_1"/>
    <property type="match status" value="1"/>
</dbReference>
<dbReference type="InterPro" id="IPR036259">
    <property type="entry name" value="MFS_trans_sf"/>
</dbReference>
<evidence type="ECO:0000256" key="8">
    <source>
        <dbReference type="ARBA" id="ARBA00022692"/>
    </source>
</evidence>
<evidence type="ECO:0000259" key="24">
    <source>
        <dbReference type="PROSITE" id="PS50850"/>
    </source>
</evidence>
<evidence type="ECO:0000256" key="2">
    <source>
        <dbReference type="ARBA" id="ARBA00004424"/>
    </source>
</evidence>
<evidence type="ECO:0000256" key="16">
    <source>
        <dbReference type="ARBA" id="ARBA00036193"/>
    </source>
</evidence>
<dbReference type="PANTHER" id="PTHR23507">
    <property type="entry name" value="ZGC:174356"/>
    <property type="match status" value="1"/>
</dbReference>
<name>A0A7J7SMS2_PIPKU</name>
<evidence type="ECO:0000256" key="20">
    <source>
        <dbReference type="ARBA" id="ARBA00042514"/>
    </source>
</evidence>
<dbReference type="PROSITE" id="PS50850">
    <property type="entry name" value="MFS"/>
    <property type="match status" value="1"/>
</dbReference>
<evidence type="ECO:0000256" key="15">
    <source>
        <dbReference type="ARBA" id="ARBA00023180"/>
    </source>
</evidence>
<comment type="catalytic activity">
    <reaction evidence="16">
        <text>(6S)-5-methyl-5,6,7,8-tetrahydrofolate(in) + H(+)(in) = (6S)-5-methyl-5,6,7,8-tetrahydrofolate(out) + H(+)(out)</text>
        <dbReference type="Rhea" id="RHEA:70167"/>
        <dbReference type="ChEBI" id="CHEBI:15378"/>
        <dbReference type="ChEBI" id="CHEBI:18608"/>
    </reaction>
</comment>
<accession>A0A7J7SMS2</accession>
<dbReference type="GO" id="GO:0010008">
    <property type="term" value="C:endosome membrane"/>
    <property type="evidence" value="ECO:0007669"/>
    <property type="project" value="UniProtKB-SubCell"/>
</dbReference>
<keyword evidence="14" id="KW-1015">Disulfide bond</keyword>
<dbReference type="InterPro" id="IPR005829">
    <property type="entry name" value="Sugar_transporter_CS"/>
</dbReference>
<feature type="transmembrane region" description="Helical" evidence="23">
    <location>
        <begin position="270"/>
        <end position="287"/>
    </location>
</feature>
<dbReference type="PROSITE" id="PS00216">
    <property type="entry name" value="SUGAR_TRANSPORT_1"/>
    <property type="match status" value="1"/>
</dbReference>
<keyword evidence="6" id="KW-1003">Cell membrane</keyword>
<comment type="catalytic activity">
    <reaction evidence="17">
        <text>folate(in) + H(+)(in) = folate(out) + H(+)(out)</text>
        <dbReference type="Rhea" id="RHEA:70159"/>
        <dbReference type="ChEBI" id="CHEBI:15378"/>
        <dbReference type="ChEBI" id="CHEBI:62501"/>
    </reaction>
</comment>
<keyword evidence="15" id="KW-0325">Glycoprotein</keyword>
<evidence type="ECO:0000256" key="7">
    <source>
        <dbReference type="ARBA" id="ARBA00022490"/>
    </source>
</evidence>
<evidence type="ECO:0000256" key="9">
    <source>
        <dbReference type="ARBA" id="ARBA00022753"/>
    </source>
</evidence>
<dbReference type="InterPro" id="IPR020846">
    <property type="entry name" value="MFS_dom"/>
</dbReference>
<evidence type="ECO:0000256" key="13">
    <source>
        <dbReference type="ARBA" id="ARBA00023136"/>
    </source>
</evidence>